<evidence type="ECO:0000313" key="1">
    <source>
        <dbReference type="EMBL" id="SVE15718.1"/>
    </source>
</evidence>
<proteinExistence type="predicted"/>
<reference evidence="1" key="1">
    <citation type="submission" date="2018-05" db="EMBL/GenBank/DDBJ databases">
        <authorList>
            <person name="Lanie J.A."/>
            <person name="Ng W.-L."/>
            <person name="Kazmierczak K.M."/>
            <person name="Andrzejewski T.M."/>
            <person name="Davidsen T.M."/>
            <person name="Wayne K.J."/>
            <person name="Tettelin H."/>
            <person name="Glass J.I."/>
            <person name="Rusch D."/>
            <person name="Podicherti R."/>
            <person name="Tsui H.-C.T."/>
            <person name="Winkler M.E."/>
        </authorList>
    </citation>
    <scope>NUCLEOTIDE SEQUENCE</scope>
</reference>
<dbReference type="EMBL" id="UINC01197968">
    <property type="protein sequence ID" value="SVE15718.1"/>
    <property type="molecule type" value="Genomic_DNA"/>
</dbReference>
<accession>A0A383B8G4</accession>
<dbReference type="GO" id="GO:0005975">
    <property type="term" value="P:carbohydrate metabolic process"/>
    <property type="evidence" value="ECO:0007669"/>
    <property type="project" value="InterPro"/>
</dbReference>
<dbReference type="AlphaFoldDB" id="A0A383B8G4"/>
<gene>
    <name evidence="1" type="ORF">METZ01_LOCUS468572</name>
</gene>
<dbReference type="InterPro" id="IPR008928">
    <property type="entry name" value="6-hairpin_glycosidase_sf"/>
</dbReference>
<name>A0A383B8G4_9ZZZZ</name>
<organism evidence="1">
    <name type="scientific">marine metagenome</name>
    <dbReference type="NCBI Taxonomy" id="408172"/>
    <lineage>
        <taxon>unclassified sequences</taxon>
        <taxon>metagenomes</taxon>
        <taxon>ecological metagenomes</taxon>
    </lineage>
</organism>
<dbReference type="SUPFAM" id="SSF48208">
    <property type="entry name" value="Six-hairpin glycosidases"/>
    <property type="match status" value="1"/>
</dbReference>
<feature type="non-terminal residue" evidence="1">
    <location>
        <position position="228"/>
    </location>
</feature>
<sequence>MTRHSLDVDTCHYHPFRPYMVGGCFRHSMDHFGDEACASHTFIDNWADYYYLSGDLRALQVLREAGDFFLRYRWSEDPRYSFSLRSIGNTLRGLLYLYELTGEDRFLQRAEEVYEAIARGQNEDGSWHKRFHISTEDKLPDQAPYGMATEGTTLAVEMQTAAPFSDEEYTALGGTFTKLRRVLPYSEQKGYQTHYLMVGLEKLHRLTGRDEVAEVYVRAVDWFCGGKG</sequence>
<protein>
    <submittedName>
        <fullName evidence="1">Uncharacterized protein</fullName>
    </submittedName>
</protein>